<evidence type="ECO:0000313" key="2">
    <source>
        <dbReference type="EMBL" id="RPB02095.1"/>
    </source>
</evidence>
<reference evidence="2 3" key="1">
    <citation type="journal article" date="2018" name="Nat. Ecol. Evol.">
        <title>Pezizomycetes genomes reveal the molecular basis of ectomycorrhizal truffle lifestyle.</title>
        <authorList>
            <person name="Murat C."/>
            <person name="Payen T."/>
            <person name="Noel B."/>
            <person name="Kuo A."/>
            <person name="Morin E."/>
            <person name="Chen J."/>
            <person name="Kohler A."/>
            <person name="Krizsan K."/>
            <person name="Balestrini R."/>
            <person name="Da Silva C."/>
            <person name="Montanini B."/>
            <person name="Hainaut M."/>
            <person name="Levati E."/>
            <person name="Barry K.W."/>
            <person name="Belfiori B."/>
            <person name="Cichocki N."/>
            <person name="Clum A."/>
            <person name="Dockter R.B."/>
            <person name="Fauchery L."/>
            <person name="Guy J."/>
            <person name="Iotti M."/>
            <person name="Le Tacon F."/>
            <person name="Lindquist E.A."/>
            <person name="Lipzen A."/>
            <person name="Malagnac F."/>
            <person name="Mello A."/>
            <person name="Molinier V."/>
            <person name="Miyauchi S."/>
            <person name="Poulain J."/>
            <person name="Riccioni C."/>
            <person name="Rubini A."/>
            <person name="Sitrit Y."/>
            <person name="Splivallo R."/>
            <person name="Traeger S."/>
            <person name="Wang M."/>
            <person name="Zifcakova L."/>
            <person name="Wipf D."/>
            <person name="Zambonelli A."/>
            <person name="Paolocci F."/>
            <person name="Nowrousian M."/>
            <person name="Ottonello S."/>
            <person name="Baldrian P."/>
            <person name="Spatafora J.W."/>
            <person name="Henrissat B."/>
            <person name="Nagy L.G."/>
            <person name="Aury J.M."/>
            <person name="Wincker P."/>
            <person name="Grigoriev I.V."/>
            <person name="Bonfante P."/>
            <person name="Martin F.M."/>
        </authorList>
    </citation>
    <scope>NUCLEOTIDE SEQUENCE [LARGE SCALE GENOMIC DNA]</scope>
    <source>
        <strain evidence="2 3">120613-1</strain>
    </source>
</reference>
<accession>A0A3N4K821</accession>
<protein>
    <submittedName>
        <fullName evidence="2">Uncharacterized protein</fullName>
    </submittedName>
</protein>
<dbReference type="EMBL" id="ML120369">
    <property type="protein sequence ID" value="RPB02095.1"/>
    <property type="molecule type" value="Genomic_DNA"/>
</dbReference>
<feature type="transmembrane region" description="Helical" evidence="1">
    <location>
        <begin position="6"/>
        <end position="27"/>
    </location>
</feature>
<dbReference type="AlphaFoldDB" id="A0A3N4K821"/>
<sequence length="119" mass="13443">MAVLQYMVWLCGNILKTAIFGVFWTLSTDFSHSTGNRLLELLTAGKPRYITCHRTATVTRGGARTFRTGVYAVLSLRLYLSPFSSLEYSEIRNSSSVAIVEMFSTGQVTIRASRPYYLW</sequence>
<name>A0A3N4K821_9PEZI</name>
<keyword evidence="1" id="KW-1133">Transmembrane helix</keyword>
<evidence type="ECO:0000256" key="1">
    <source>
        <dbReference type="SAM" id="Phobius"/>
    </source>
</evidence>
<gene>
    <name evidence="2" type="ORF">L873DRAFT_1802517</name>
</gene>
<keyword evidence="3" id="KW-1185">Reference proteome</keyword>
<organism evidence="2 3">
    <name type="scientific">Choiromyces venosus 120613-1</name>
    <dbReference type="NCBI Taxonomy" id="1336337"/>
    <lineage>
        <taxon>Eukaryota</taxon>
        <taxon>Fungi</taxon>
        <taxon>Dikarya</taxon>
        <taxon>Ascomycota</taxon>
        <taxon>Pezizomycotina</taxon>
        <taxon>Pezizomycetes</taxon>
        <taxon>Pezizales</taxon>
        <taxon>Tuberaceae</taxon>
        <taxon>Choiromyces</taxon>
    </lineage>
</organism>
<proteinExistence type="predicted"/>
<evidence type="ECO:0000313" key="3">
    <source>
        <dbReference type="Proteomes" id="UP000276215"/>
    </source>
</evidence>
<keyword evidence="1" id="KW-0472">Membrane</keyword>
<keyword evidence="1" id="KW-0812">Transmembrane</keyword>
<dbReference type="Proteomes" id="UP000276215">
    <property type="component" value="Unassembled WGS sequence"/>
</dbReference>